<dbReference type="EMBL" id="LKLS01000187">
    <property type="protein sequence ID" value="KSU15708.1"/>
    <property type="molecule type" value="Genomic_DNA"/>
</dbReference>
<name>A0A0V8DPY3_LACLL</name>
<feature type="coiled-coil region" evidence="1">
    <location>
        <begin position="111"/>
        <end position="141"/>
    </location>
</feature>
<protein>
    <submittedName>
        <fullName evidence="2">Prophage pi3 protein 34</fullName>
    </submittedName>
</protein>
<evidence type="ECO:0000256" key="1">
    <source>
        <dbReference type="SAM" id="Coils"/>
    </source>
</evidence>
<evidence type="ECO:0000313" key="3">
    <source>
        <dbReference type="Proteomes" id="UP000053612"/>
    </source>
</evidence>
<accession>A0A0V8DPY3</accession>
<dbReference type="PATRIC" id="fig|1360.109.peg.2384"/>
<keyword evidence="1" id="KW-0175">Coiled coil</keyword>
<dbReference type="Proteomes" id="UP000053612">
    <property type="component" value="Unassembled WGS sequence"/>
</dbReference>
<sequence length="185" mass="21043">MTEISGKSLHEIYKEDARKYKESIEKGRVYSESEDILTGNFDKSESLTVTMPMEEFDKLEKLALSAHTDKLSVEKLQEHLLPYKKETVQKIIDEKMQLVTADEFLKLHKESLTAIRENDKLQEQLNTAKKALTEIAEIINDDIHECDYSCDNHCELNGSLDMYSVENLKDVTNSVLAAIGGDNGQ</sequence>
<gene>
    <name evidence="2" type="ORF">LMG9449_2194</name>
</gene>
<dbReference type="AlphaFoldDB" id="A0A0V8DPY3"/>
<dbReference type="RefSeq" id="WP_058225283.1">
    <property type="nucleotide sequence ID" value="NZ_LKLS01000187.1"/>
</dbReference>
<proteinExistence type="predicted"/>
<reference evidence="3" key="1">
    <citation type="submission" date="2015-10" db="EMBL/GenBank/DDBJ databases">
        <title>Draft Genome Sequences of 11 Lactococcus lactis subspecies cremoris strains.</title>
        <authorList>
            <person name="Wels M."/>
            <person name="Backus L."/>
            <person name="Boekhorst J."/>
            <person name="Dijkstra A."/>
            <person name="Beerthuizen M."/>
            <person name="Kelly W."/>
            <person name="Siezen R."/>
            <person name="Bachmann H."/>
            <person name="Van Hijum S."/>
        </authorList>
    </citation>
    <scope>NUCLEOTIDE SEQUENCE [LARGE SCALE GENOMIC DNA]</scope>
    <source>
        <strain evidence="3">LMG9449</strain>
    </source>
</reference>
<comment type="caution">
    <text evidence="2">The sequence shown here is derived from an EMBL/GenBank/DDBJ whole genome shotgun (WGS) entry which is preliminary data.</text>
</comment>
<evidence type="ECO:0000313" key="2">
    <source>
        <dbReference type="EMBL" id="KSU15708.1"/>
    </source>
</evidence>
<organism evidence="2 3">
    <name type="scientific">Lactococcus lactis subsp. lactis</name>
    <name type="common">Streptococcus lactis</name>
    <dbReference type="NCBI Taxonomy" id="1360"/>
    <lineage>
        <taxon>Bacteria</taxon>
        <taxon>Bacillati</taxon>
        <taxon>Bacillota</taxon>
        <taxon>Bacilli</taxon>
        <taxon>Lactobacillales</taxon>
        <taxon>Streptococcaceae</taxon>
        <taxon>Lactococcus</taxon>
    </lineage>
</organism>